<proteinExistence type="predicted"/>
<protein>
    <submittedName>
        <fullName evidence="3">Uncharacterized protein</fullName>
    </submittedName>
</protein>
<dbReference type="AlphaFoldDB" id="A0A6C0I7G4"/>
<evidence type="ECO:0000313" key="3">
    <source>
        <dbReference type="EMBL" id="QHT88256.1"/>
    </source>
</evidence>
<organism evidence="3">
    <name type="scientific">viral metagenome</name>
    <dbReference type="NCBI Taxonomy" id="1070528"/>
    <lineage>
        <taxon>unclassified sequences</taxon>
        <taxon>metagenomes</taxon>
        <taxon>organismal metagenomes</taxon>
    </lineage>
</organism>
<reference evidence="3" key="1">
    <citation type="journal article" date="2020" name="Nature">
        <title>Giant virus diversity and host interactions through global metagenomics.</title>
        <authorList>
            <person name="Schulz F."/>
            <person name="Roux S."/>
            <person name="Paez-Espino D."/>
            <person name="Jungbluth S."/>
            <person name="Walsh D.A."/>
            <person name="Denef V.J."/>
            <person name="McMahon K.D."/>
            <person name="Konstantinidis K.T."/>
            <person name="Eloe-Fadrosh E.A."/>
            <person name="Kyrpides N.C."/>
            <person name="Woyke T."/>
        </authorList>
    </citation>
    <scope>NUCLEOTIDE SEQUENCE</scope>
    <source>
        <strain evidence="3">GVMAG-M-3300023184-50</strain>
    </source>
</reference>
<evidence type="ECO:0000256" key="1">
    <source>
        <dbReference type="SAM" id="MobiDB-lite"/>
    </source>
</evidence>
<keyword evidence="2" id="KW-0472">Membrane</keyword>
<feature type="region of interest" description="Disordered" evidence="1">
    <location>
        <begin position="202"/>
        <end position="228"/>
    </location>
</feature>
<name>A0A6C0I7G4_9ZZZZ</name>
<keyword evidence="2" id="KW-1133">Transmembrane helix</keyword>
<accession>A0A6C0I7G4</accession>
<dbReference type="EMBL" id="MN740114">
    <property type="protein sequence ID" value="QHT88256.1"/>
    <property type="molecule type" value="Genomic_DNA"/>
</dbReference>
<sequence length="269" mass="28283">MAELKGNGLWDDIQSGTDSALDKVLGPSFDYTSSIRTPPSLGVGTEGDIGQLITNARAVGTYVGDLVTGPGSPYGNEVFVETGGMCKAPGGGVIPRWSYIDNKLGGEDALPPNLKNAIGPGLLDGIIPGMFGDIASLNPIKMMNALYMDGVPVCRAITCPVTDVNGTPGMPSTHFMTPEFEQNMGYCQLAPPVLEKNLEESEVAAVNARNNPPPPAEDTSGAPPTSESFSPYFGDHFSPLKLVEPTDMTPYVLWGVAVCGILFFVGNKL</sequence>
<keyword evidence="2" id="KW-0812">Transmembrane</keyword>
<feature type="transmembrane region" description="Helical" evidence="2">
    <location>
        <begin position="248"/>
        <end position="266"/>
    </location>
</feature>
<evidence type="ECO:0000256" key="2">
    <source>
        <dbReference type="SAM" id="Phobius"/>
    </source>
</evidence>